<dbReference type="Gene3D" id="1.25.40.10">
    <property type="entry name" value="Tetratricopeptide repeat domain"/>
    <property type="match status" value="4"/>
</dbReference>
<keyword evidence="4" id="KW-1185">Reference proteome</keyword>
<dbReference type="SMART" id="SM00671">
    <property type="entry name" value="SEL1"/>
    <property type="match status" value="7"/>
</dbReference>
<accession>A0ABQ7J6N2</accession>
<dbReference type="SUPFAM" id="SSF81901">
    <property type="entry name" value="HCP-like"/>
    <property type="match status" value="2"/>
</dbReference>
<comment type="similarity">
    <text evidence="1">Belongs to the sel-1 family.</text>
</comment>
<dbReference type="InterPro" id="IPR050767">
    <property type="entry name" value="Sel1_AlgK"/>
</dbReference>
<dbReference type="InterPro" id="IPR006597">
    <property type="entry name" value="Sel1-like"/>
</dbReference>
<dbReference type="PANTHER" id="PTHR11102:SF147">
    <property type="entry name" value="SEL1L ADAPTOR SUBUNIT OF ERAD E3 UBIQUITIN LIGASE"/>
    <property type="match status" value="1"/>
</dbReference>
<dbReference type="EMBL" id="JADAQX010000656">
    <property type="protein sequence ID" value="KAF8819646.1"/>
    <property type="molecule type" value="Genomic_DNA"/>
</dbReference>
<organism evidence="3 4">
    <name type="scientific">Cardiosporidium cionae</name>
    <dbReference type="NCBI Taxonomy" id="476202"/>
    <lineage>
        <taxon>Eukaryota</taxon>
        <taxon>Sar</taxon>
        <taxon>Alveolata</taxon>
        <taxon>Apicomplexa</taxon>
        <taxon>Aconoidasida</taxon>
        <taxon>Nephromycida</taxon>
        <taxon>Cardiosporidium</taxon>
    </lineage>
</organism>
<gene>
    <name evidence="3" type="ORF">IE077_000721</name>
</gene>
<dbReference type="Pfam" id="PF08238">
    <property type="entry name" value="Sel1"/>
    <property type="match status" value="8"/>
</dbReference>
<evidence type="ECO:0000256" key="2">
    <source>
        <dbReference type="SAM" id="SignalP"/>
    </source>
</evidence>
<sequence length="726" mass="81754">MGSLTLLLLYLSTLLICSVFSMPMDSLPAEQDMQNPYRPEATYFWKSGPIPHEKIDISNAIPQRQYYAAIEALKEEKTNDAFLHLLDCAIYDIRCLTILGEYHFLARPPVKNKNFATAVLLWKWAADRGSADAQFYLYILYNNLFNMPNMYPVDIFEHNEHINEDSVWQALLSSSQDVLEGLNFTPLQVYYPIDILKDYEKVLRKDEEFVATTKLWLNEDVALTYLFSASLAGHHGALMAMGYRYEYGYGVPQSCSASVLYYFEVAKSVIKDFSTGIPDLLETISMTLPTVGQSSFSPGKLDLTLQNAENGDRSALNIIGKGYLFGIYGLKQDYHMAQDYFLRASQKGDTEATALLGYMHALGLGFVRDLDTAAAWFEKSSTTDAIQSIGENGLGYVYFFGTSTYKRNLTLAFDHFFNGALQNLADAQYNLAVMYLTGAGTRVSLSKALDWFSSAFQLGHVPAAFSLVMLQLNGLTSIVAECPLILSLLKRMCRGNNWSTHHLKQAHKYHSLSSSEEEIFLLLQVAESGNEATQGNVALLLEKNAAIFGTQNPALRRVYANRYLLMAAEQGSILAQIKLGDYYYYGWGVQKYMDSYPISEKLVDDEGNDMSEWVRVSQLSFNPTVQDYAKAFAAYKAASQRRIRESWMAPYVMQAAHNVGFMLMLGIGVQQDLSAARSELEKVFKLTGFSIAPIRISLWIVKIYTFYLNLDIYKENTPNDAIQPVQ</sequence>
<proteinExistence type="inferred from homology"/>
<comment type="caution">
    <text evidence="3">The sequence shown here is derived from an EMBL/GenBank/DDBJ whole genome shotgun (WGS) entry which is preliminary data.</text>
</comment>
<dbReference type="PANTHER" id="PTHR11102">
    <property type="entry name" value="SEL-1-LIKE PROTEIN"/>
    <property type="match status" value="1"/>
</dbReference>
<evidence type="ECO:0000313" key="4">
    <source>
        <dbReference type="Proteomes" id="UP000823046"/>
    </source>
</evidence>
<keyword evidence="2" id="KW-0732">Signal</keyword>
<evidence type="ECO:0000313" key="3">
    <source>
        <dbReference type="EMBL" id="KAF8819646.1"/>
    </source>
</evidence>
<dbReference type="InterPro" id="IPR011990">
    <property type="entry name" value="TPR-like_helical_dom_sf"/>
</dbReference>
<evidence type="ECO:0000256" key="1">
    <source>
        <dbReference type="ARBA" id="ARBA00038101"/>
    </source>
</evidence>
<reference evidence="3 4" key="1">
    <citation type="journal article" date="2020" name="bioRxiv">
        <title>Metabolic contributions of an alphaproteobacterial endosymbiont in the apicomplexan Cardiosporidium cionae.</title>
        <authorList>
            <person name="Hunter E.S."/>
            <person name="Paight C.J."/>
            <person name="Lane C.E."/>
        </authorList>
    </citation>
    <scope>NUCLEOTIDE SEQUENCE [LARGE SCALE GENOMIC DNA]</scope>
    <source>
        <strain evidence="3">ESH_2018</strain>
    </source>
</reference>
<feature type="chain" id="PRO_5046029406" evidence="2">
    <location>
        <begin position="22"/>
        <end position="726"/>
    </location>
</feature>
<name>A0ABQ7J6N2_9APIC</name>
<dbReference type="Proteomes" id="UP000823046">
    <property type="component" value="Unassembled WGS sequence"/>
</dbReference>
<protein>
    <submittedName>
        <fullName evidence="3">Sel1 repeat-containing protein</fullName>
    </submittedName>
</protein>
<feature type="signal peptide" evidence="2">
    <location>
        <begin position="1"/>
        <end position="21"/>
    </location>
</feature>